<evidence type="ECO:0000256" key="1">
    <source>
        <dbReference type="SAM" id="SignalP"/>
    </source>
</evidence>
<accession>A0A1Z1E033</accession>
<dbReference type="SUPFAM" id="SSF49354">
    <property type="entry name" value="PapD-like"/>
    <property type="match status" value="1"/>
</dbReference>
<dbReference type="EMBL" id="KX912253">
    <property type="protein sequence ID" value="AQZ19789.1"/>
    <property type="molecule type" value="Genomic_DNA"/>
</dbReference>
<organism evidence="3">
    <name type="scientific">Enterobacter asburiae</name>
    <dbReference type="NCBI Taxonomy" id="61645"/>
    <lineage>
        <taxon>Bacteria</taxon>
        <taxon>Pseudomonadati</taxon>
        <taxon>Pseudomonadota</taxon>
        <taxon>Gammaproteobacteria</taxon>
        <taxon>Enterobacterales</taxon>
        <taxon>Enterobacteriaceae</taxon>
        <taxon>Enterobacter</taxon>
        <taxon>Enterobacter cloacae complex</taxon>
    </lineage>
</organism>
<dbReference type="InterPro" id="IPR008962">
    <property type="entry name" value="PapD-like_sf"/>
</dbReference>
<dbReference type="Pfam" id="PF00345">
    <property type="entry name" value="PapD_N"/>
    <property type="match status" value="1"/>
</dbReference>
<feature type="chain" id="PRO_5012306141" description="Pili assembly chaperone N-terminal domain-containing protein" evidence="1">
    <location>
        <begin position="31"/>
        <end position="247"/>
    </location>
</feature>
<geneLocation type="plasmid" evidence="3">
    <name>pJF-587</name>
</geneLocation>
<evidence type="ECO:0000313" key="3">
    <source>
        <dbReference type="EMBL" id="AQZ19789.1"/>
    </source>
</evidence>
<dbReference type="GO" id="GO:0030288">
    <property type="term" value="C:outer membrane-bounded periplasmic space"/>
    <property type="evidence" value="ECO:0007669"/>
    <property type="project" value="InterPro"/>
</dbReference>
<feature type="domain" description="Pili assembly chaperone N-terminal" evidence="2">
    <location>
        <begin position="32"/>
        <end position="148"/>
    </location>
</feature>
<dbReference type="PANTHER" id="PTHR30251">
    <property type="entry name" value="PILUS ASSEMBLY CHAPERONE"/>
    <property type="match status" value="1"/>
</dbReference>
<dbReference type="AlphaFoldDB" id="A0A1Z1E033"/>
<dbReference type="PANTHER" id="PTHR30251:SF4">
    <property type="entry name" value="SLR1668 PROTEIN"/>
    <property type="match status" value="1"/>
</dbReference>
<name>A0A1Z1E033_ENTAS</name>
<keyword evidence="1" id="KW-0732">Signal</keyword>
<dbReference type="InterPro" id="IPR013783">
    <property type="entry name" value="Ig-like_fold"/>
</dbReference>
<evidence type="ECO:0000259" key="2">
    <source>
        <dbReference type="Pfam" id="PF00345"/>
    </source>
</evidence>
<dbReference type="RefSeq" id="WP_223538097.1">
    <property type="nucleotide sequence ID" value="NZ_CP074155.1"/>
</dbReference>
<sequence length="247" mass="27505">MLLFIMKVFKIMVTLSAGLMMLFTSSAAVATGLQVTPLSVELAENTKATEMWLLNTKSTPIDAQMRLYQWDQRENKDVLLPTSSLIISPPFTKIPPGGKQLVRVIRGKQSDNSSPLEAYRIVVNELPAPSTKEKGVDFVMEYSLPVFVLHRPVDKTSQTTLISIIKKEGKPFIRVANTGSYISHLYDIHYIAPTGKKYPLRLNGLGYVLPGKTMEWDSGLNSTVIHNGGSIQFMQSGIKHTQLINLR</sequence>
<proteinExistence type="predicted"/>
<protein>
    <recommendedName>
        <fullName evidence="2">Pili assembly chaperone N-terminal domain-containing protein</fullName>
    </recommendedName>
</protein>
<dbReference type="InterPro" id="IPR050643">
    <property type="entry name" value="Periplasmic_pilus_chap"/>
</dbReference>
<dbReference type="Gene3D" id="2.60.40.10">
    <property type="entry name" value="Immunoglobulins"/>
    <property type="match status" value="1"/>
</dbReference>
<feature type="signal peptide" evidence="1">
    <location>
        <begin position="1"/>
        <end position="30"/>
    </location>
</feature>
<dbReference type="GO" id="GO:0071555">
    <property type="term" value="P:cell wall organization"/>
    <property type="evidence" value="ECO:0007669"/>
    <property type="project" value="InterPro"/>
</dbReference>
<dbReference type="InterPro" id="IPR016147">
    <property type="entry name" value="Pili_assmbl_chaperone_N"/>
</dbReference>
<reference evidence="3" key="1">
    <citation type="journal article" date="2017" name="J. Antimicrob. Chemother.">
        <title>FRI-2 carbapenemase-producing Enterobacter cloacae complex in the UK.</title>
        <authorList>
            <person name="Meunier D."/>
            <person name="Findlay J."/>
            <person name="Doumith M."/>
            <person name="Godoy D."/>
            <person name="Perry C."/>
            <person name="Pike R."/>
            <person name="Gronthoud F."/>
            <person name="Shryane T."/>
            <person name="Poirel L."/>
            <person name="Welfare W."/>
            <person name="Woodford N."/>
            <person name="Hopkins K.L."/>
        </authorList>
    </citation>
    <scope>NUCLEOTIDE SEQUENCE</scope>
    <source>
        <strain evidence="3">H162620587</strain>
        <plasmid evidence="3">pJF-587</plasmid>
    </source>
</reference>
<keyword evidence="3" id="KW-0614">Plasmid</keyword>